<evidence type="ECO:0000256" key="7">
    <source>
        <dbReference type="SAM" id="MobiDB-lite"/>
    </source>
</evidence>
<sequence length="435" mass="47340">MAATCVCEGDTVVVDHGCEKKRSLLVASARAKLKVGGAWVSAERVVGARFGTRFEARNGALEASHGGAGTGWEVQRMDLAMAKVMKDNRSLVDDGTAQALSKDDIDALQTQGLQGSALVEKIIENSATYGEKTEFAQEKYRTKKMKKHAAAITIRRPTAAAICEVCFLGKAAPRTHFMREDTLSLLLSMANVGAPAKVLVLDQCGGLVAGAVAERLGGHGETVVGYFGHATPPLDLLKSFNFEDQVWNTIHHTSIGRFDGRPVETKPADTEKHADHTPAPGAEVNAEDGHPTDHPRPTSNGERKQQRKARRATDEQIEEWKQSKFDSLVMAAPNLDQANAMMRLLPLLVDSGNFAAYSNFSQPLAECLHYLRSKRMAVDVELGEPWLREYQVLPGRTHPHMNTEGTGGFVLSGIKVQDLSFTMDNDVSKRLKASP</sequence>
<dbReference type="InterPro" id="IPR017423">
    <property type="entry name" value="TRM6"/>
</dbReference>
<reference evidence="8" key="1">
    <citation type="submission" date="2021-01" db="EMBL/GenBank/DDBJ databases">
        <authorList>
            <person name="Corre E."/>
            <person name="Pelletier E."/>
            <person name="Niang G."/>
            <person name="Scheremetjew M."/>
            <person name="Finn R."/>
            <person name="Kale V."/>
            <person name="Holt S."/>
            <person name="Cochrane G."/>
            <person name="Meng A."/>
            <person name="Brown T."/>
            <person name="Cohen L."/>
        </authorList>
    </citation>
    <scope>NUCLEOTIDE SEQUENCE</scope>
    <source>
        <strain evidence="8">CCMP1897</strain>
    </source>
</reference>
<feature type="compositionally biased region" description="Basic and acidic residues" evidence="7">
    <location>
        <begin position="287"/>
        <end position="304"/>
    </location>
</feature>
<dbReference type="Pfam" id="PF04189">
    <property type="entry name" value="Gcd10p"/>
    <property type="match status" value="1"/>
</dbReference>
<evidence type="ECO:0000313" key="8">
    <source>
        <dbReference type="EMBL" id="CAE0613108.1"/>
    </source>
</evidence>
<name>A0A7S3UFM2_9CHLO</name>
<dbReference type="GO" id="GO:0030488">
    <property type="term" value="P:tRNA methylation"/>
    <property type="evidence" value="ECO:0007669"/>
    <property type="project" value="InterPro"/>
</dbReference>
<feature type="region of interest" description="Disordered" evidence="7">
    <location>
        <begin position="257"/>
        <end position="316"/>
    </location>
</feature>
<evidence type="ECO:0000256" key="6">
    <source>
        <dbReference type="ARBA" id="ARBA00032319"/>
    </source>
</evidence>
<dbReference type="GO" id="GO:0005634">
    <property type="term" value="C:nucleus"/>
    <property type="evidence" value="ECO:0007669"/>
    <property type="project" value="UniProtKB-SubCell"/>
</dbReference>
<accession>A0A7S3UFM2</accession>
<dbReference type="EMBL" id="HBIS01008202">
    <property type="protein sequence ID" value="CAE0613108.1"/>
    <property type="molecule type" value="Transcribed_RNA"/>
</dbReference>
<dbReference type="PANTHER" id="PTHR12945">
    <property type="entry name" value="TRANSLATION INITIATION FACTOR EIF3-RELATED"/>
    <property type="match status" value="1"/>
</dbReference>
<evidence type="ECO:0000256" key="3">
    <source>
        <dbReference type="ARBA" id="ARBA00021704"/>
    </source>
</evidence>
<comment type="similarity">
    <text evidence="2">Belongs to the TRM6/GCD10 family.</text>
</comment>
<dbReference type="AlphaFoldDB" id="A0A7S3UFM2"/>
<evidence type="ECO:0000256" key="1">
    <source>
        <dbReference type="ARBA" id="ARBA00004123"/>
    </source>
</evidence>
<gene>
    <name evidence="8" type="ORF">PSAL00342_LOCUS7007</name>
</gene>
<proteinExistence type="inferred from homology"/>
<evidence type="ECO:0000256" key="5">
    <source>
        <dbReference type="ARBA" id="ARBA00023242"/>
    </source>
</evidence>
<evidence type="ECO:0000256" key="4">
    <source>
        <dbReference type="ARBA" id="ARBA00022694"/>
    </source>
</evidence>
<organism evidence="8">
    <name type="scientific">Picocystis salinarum</name>
    <dbReference type="NCBI Taxonomy" id="88271"/>
    <lineage>
        <taxon>Eukaryota</taxon>
        <taxon>Viridiplantae</taxon>
        <taxon>Chlorophyta</taxon>
        <taxon>Picocystophyceae</taxon>
        <taxon>Picocystales</taxon>
        <taxon>Picocystaceae</taxon>
        <taxon>Picocystis</taxon>
    </lineage>
</organism>
<dbReference type="GO" id="GO:0031515">
    <property type="term" value="C:tRNA (m1A) methyltransferase complex"/>
    <property type="evidence" value="ECO:0007669"/>
    <property type="project" value="InterPro"/>
</dbReference>
<keyword evidence="4" id="KW-0819">tRNA processing</keyword>
<dbReference type="PANTHER" id="PTHR12945:SF0">
    <property type="entry name" value="TRNA (ADENINE(58)-N(1))-METHYLTRANSFERASE NON-CATALYTIC SUBUNIT TRM6"/>
    <property type="match status" value="1"/>
</dbReference>
<comment type="subcellular location">
    <subcellularLocation>
        <location evidence="1">Nucleus</location>
    </subcellularLocation>
</comment>
<protein>
    <recommendedName>
        <fullName evidence="3">tRNA (adenine(58)-N(1))-methyltransferase non-catalytic subunit TRM6</fullName>
    </recommendedName>
    <alternativeName>
        <fullName evidence="6">tRNA(m1A58)-methyltransferase subunit TRM6</fullName>
    </alternativeName>
</protein>
<evidence type="ECO:0000256" key="2">
    <source>
        <dbReference type="ARBA" id="ARBA00008320"/>
    </source>
</evidence>
<keyword evidence="5" id="KW-0539">Nucleus</keyword>
<feature type="compositionally biased region" description="Basic and acidic residues" evidence="7">
    <location>
        <begin position="258"/>
        <end position="276"/>
    </location>
</feature>